<dbReference type="PANTHER" id="PTHR11986:SF58">
    <property type="entry name" value="LEUCINE_METHIONINE RACEMASE"/>
    <property type="match status" value="1"/>
</dbReference>
<comment type="caution">
    <text evidence="17">The sequence shown here is derived from an EMBL/GenBank/DDBJ whole genome shotgun (WGS) entry which is preliminary data.</text>
</comment>
<dbReference type="Gene3D" id="3.40.640.10">
    <property type="entry name" value="Type I PLP-dependent aspartate aminotransferase-like (Major domain)"/>
    <property type="match status" value="1"/>
</dbReference>
<dbReference type="GO" id="GO:0047298">
    <property type="term" value="F:(S)-3-amino-2-methylpropionate transaminase activity"/>
    <property type="evidence" value="ECO:0007669"/>
    <property type="project" value="UniProtKB-EC"/>
</dbReference>
<dbReference type="InterPro" id="IPR005814">
    <property type="entry name" value="Aminotrans_3"/>
</dbReference>
<comment type="catalytic activity">
    <reaction evidence="14">
        <text>4-aminobutanoate + 2-oxoglutarate = succinate semialdehyde + L-glutamate</text>
        <dbReference type="Rhea" id="RHEA:23352"/>
        <dbReference type="ChEBI" id="CHEBI:16810"/>
        <dbReference type="ChEBI" id="CHEBI:29985"/>
        <dbReference type="ChEBI" id="CHEBI:57706"/>
        <dbReference type="ChEBI" id="CHEBI:59888"/>
        <dbReference type="EC" id="2.6.1.19"/>
    </reaction>
</comment>
<evidence type="ECO:0000256" key="10">
    <source>
        <dbReference type="ARBA" id="ARBA00029760"/>
    </source>
</evidence>
<sequence>MSPINLFKEFPVTDLLTTIPGPRATALVDRDTAVMAPCSGRVYPFVMERGLGSEVWDVDGNRYLDLNAGIAVVSTGHSHPRLVSALQDQVAKFIHMAGTDFYNEPMVKAAEKLTSLMPGSGEWQVFFANSGTESVEAAIKLARYYTKRQNIIGFYSSFHGRSYGSLSVTASKPYQRKGFFPLMPGVFHAFYPNPYRTPWGVEPERVAEICLDFIEKTLFTTTTPAEDVAAIIVEPIQGEGGYVVPAPGFWQGLRELCDRHGILLIADEVQSGVGRTGKMWAVEYEGVVPDIITSAKGIGSGVPVGAMIARKEISSVWKPGAHGNTYGGNALAMRAVYETLCLAEEELMANANEVGGYFKQRLHELEDRYECIGDVRGRGLMIGMEFIKDNVNKDPHGELSNAVMEESFRRGMLLLTCGKSTIRFCPPLVLTKDQVDEGINLLNDTLQALGAK</sequence>
<dbReference type="CDD" id="cd00610">
    <property type="entry name" value="OAT_like"/>
    <property type="match status" value="1"/>
</dbReference>
<evidence type="ECO:0000256" key="5">
    <source>
        <dbReference type="ARBA" id="ARBA00012876"/>
    </source>
</evidence>
<gene>
    <name evidence="17" type="ORF">SE18_22675</name>
</gene>
<dbReference type="InterPro" id="IPR050103">
    <property type="entry name" value="Class-III_PLP-dep_AT"/>
</dbReference>
<dbReference type="PROSITE" id="PS00600">
    <property type="entry name" value="AA_TRANSFER_CLASS_3"/>
    <property type="match status" value="1"/>
</dbReference>
<comment type="cofactor">
    <cofactor evidence="2">
        <name>pyridoxal 5'-phosphate</name>
        <dbReference type="ChEBI" id="CHEBI:597326"/>
    </cofactor>
</comment>
<dbReference type="GO" id="GO:0042802">
    <property type="term" value="F:identical protein binding"/>
    <property type="evidence" value="ECO:0007669"/>
    <property type="project" value="TreeGrafter"/>
</dbReference>
<dbReference type="InterPro" id="IPR049704">
    <property type="entry name" value="Aminotrans_3_PPA_site"/>
</dbReference>
<dbReference type="Pfam" id="PF00202">
    <property type="entry name" value="Aminotran_3"/>
    <property type="match status" value="1"/>
</dbReference>
<dbReference type="GO" id="GO:0034386">
    <property type="term" value="F:4-aminobutyrate:2-oxoglutarate transaminase activity"/>
    <property type="evidence" value="ECO:0007669"/>
    <property type="project" value="UniProtKB-EC"/>
</dbReference>
<accession>A0A0P6XEM7</accession>
<comment type="catalytic activity">
    <reaction evidence="1">
        <text>(S)-3-amino-2-methylpropanoate + 2-oxoglutarate = 2-methyl-3-oxopropanoate + L-glutamate</text>
        <dbReference type="Rhea" id="RHEA:13993"/>
        <dbReference type="ChEBI" id="CHEBI:16810"/>
        <dbReference type="ChEBI" id="CHEBI:29985"/>
        <dbReference type="ChEBI" id="CHEBI:57700"/>
        <dbReference type="ChEBI" id="CHEBI:58655"/>
        <dbReference type="EC" id="2.6.1.22"/>
    </reaction>
</comment>
<dbReference type="GO" id="GO:0030170">
    <property type="term" value="F:pyridoxal phosphate binding"/>
    <property type="evidence" value="ECO:0007669"/>
    <property type="project" value="InterPro"/>
</dbReference>
<comment type="similarity">
    <text evidence="4 16">Belongs to the class-III pyridoxal-phosphate-dependent aminotransferase family.</text>
</comment>
<dbReference type="Proteomes" id="UP000050277">
    <property type="component" value="Unassembled WGS sequence"/>
</dbReference>
<evidence type="ECO:0000256" key="13">
    <source>
        <dbReference type="ARBA" id="ARBA00031787"/>
    </source>
</evidence>
<dbReference type="EC" id="2.6.1.22" evidence="5"/>
<dbReference type="NCBIfam" id="NF004426">
    <property type="entry name" value="PRK05769.1"/>
    <property type="match status" value="1"/>
</dbReference>
<dbReference type="PIRSF" id="PIRSF000521">
    <property type="entry name" value="Transaminase_4ab_Lys_Orn"/>
    <property type="match status" value="1"/>
</dbReference>
<name>A0A0P6XEM7_9CHLR</name>
<keyword evidence="9 16" id="KW-0663">Pyridoxal phosphate</keyword>
<dbReference type="FunFam" id="3.40.640.10:FF:000013">
    <property type="entry name" value="4-aminobutyrate aminotransferase"/>
    <property type="match status" value="1"/>
</dbReference>
<dbReference type="AlphaFoldDB" id="A0A0P6XEM7"/>
<evidence type="ECO:0000256" key="4">
    <source>
        <dbReference type="ARBA" id="ARBA00008954"/>
    </source>
</evidence>
<protein>
    <recommendedName>
        <fullName evidence="12">(S)-3-amino-2-methylpropionate transaminase</fullName>
        <ecNumber evidence="6">2.6.1.19</ecNumber>
        <ecNumber evidence="5">2.6.1.22</ecNumber>
    </recommendedName>
    <alternativeName>
        <fullName evidence="13">GABA aminotransferase</fullName>
    </alternativeName>
    <alternativeName>
        <fullName evidence="11">Gamma-amino-N-butyrate transaminase</fullName>
    </alternativeName>
    <alternativeName>
        <fullName evidence="15">Glutamate:succinic semialdehyde transaminase</fullName>
    </alternativeName>
    <alternativeName>
        <fullName evidence="10">L-AIBAT</fullName>
    </alternativeName>
</protein>
<dbReference type="Gene3D" id="3.90.1150.10">
    <property type="entry name" value="Aspartate Aminotransferase, domain 1"/>
    <property type="match status" value="1"/>
</dbReference>
<evidence type="ECO:0000256" key="3">
    <source>
        <dbReference type="ARBA" id="ARBA00005176"/>
    </source>
</evidence>
<evidence type="ECO:0000256" key="11">
    <source>
        <dbReference type="ARBA" id="ARBA00030204"/>
    </source>
</evidence>
<dbReference type="RefSeq" id="WP_054536904.1">
    <property type="nucleotide sequence ID" value="NZ_LGKP01000035.1"/>
</dbReference>
<dbReference type="InterPro" id="IPR015424">
    <property type="entry name" value="PyrdxlP-dep_Trfase"/>
</dbReference>
<evidence type="ECO:0000256" key="2">
    <source>
        <dbReference type="ARBA" id="ARBA00001933"/>
    </source>
</evidence>
<dbReference type="PANTHER" id="PTHR11986">
    <property type="entry name" value="AMINOTRANSFERASE CLASS III"/>
    <property type="match status" value="1"/>
</dbReference>
<evidence type="ECO:0000256" key="15">
    <source>
        <dbReference type="ARBA" id="ARBA00050054"/>
    </source>
</evidence>
<dbReference type="InterPro" id="IPR015421">
    <property type="entry name" value="PyrdxlP-dep_Trfase_major"/>
</dbReference>
<keyword evidence="18" id="KW-1185">Reference proteome</keyword>
<proteinExistence type="inferred from homology"/>
<keyword evidence="7 17" id="KW-0032">Aminotransferase</keyword>
<comment type="pathway">
    <text evidence="3">Amino-acid degradation; 4-aminobutanoate degradation.</text>
</comment>
<dbReference type="InterPro" id="IPR015422">
    <property type="entry name" value="PyrdxlP-dep_Trfase_small"/>
</dbReference>
<evidence type="ECO:0000256" key="7">
    <source>
        <dbReference type="ARBA" id="ARBA00022576"/>
    </source>
</evidence>
<evidence type="ECO:0000256" key="16">
    <source>
        <dbReference type="RuleBase" id="RU003560"/>
    </source>
</evidence>
<evidence type="ECO:0000313" key="18">
    <source>
        <dbReference type="Proteomes" id="UP000050277"/>
    </source>
</evidence>
<evidence type="ECO:0000256" key="14">
    <source>
        <dbReference type="ARBA" id="ARBA00048021"/>
    </source>
</evidence>
<evidence type="ECO:0000256" key="8">
    <source>
        <dbReference type="ARBA" id="ARBA00022679"/>
    </source>
</evidence>
<dbReference type="STRING" id="70996.SE18_22675"/>
<reference evidence="17 18" key="1">
    <citation type="submission" date="2015-07" db="EMBL/GenBank/DDBJ databases">
        <title>Whole genome sequence of Herpetosiphon geysericola DSM 7119.</title>
        <authorList>
            <person name="Hemp J."/>
            <person name="Ward L.M."/>
            <person name="Pace L.A."/>
            <person name="Fischer W.W."/>
        </authorList>
    </citation>
    <scope>NUCLEOTIDE SEQUENCE [LARGE SCALE GENOMIC DNA]</scope>
    <source>
        <strain evidence="17 18">DSM 7119</strain>
    </source>
</reference>
<evidence type="ECO:0000256" key="1">
    <source>
        <dbReference type="ARBA" id="ARBA00001750"/>
    </source>
</evidence>
<dbReference type="EC" id="2.6.1.19" evidence="6"/>
<dbReference type="EMBL" id="LGKP01000035">
    <property type="protein sequence ID" value="KPL81608.1"/>
    <property type="molecule type" value="Genomic_DNA"/>
</dbReference>
<dbReference type="OrthoDB" id="9807885at2"/>
<keyword evidence="8 17" id="KW-0808">Transferase</keyword>
<dbReference type="SUPFAM" id="SSF53383">
    <property type="entry name" value="PLP-dependent transferases"/>
    <property type="match status" value="1"/>
</dbReference>
<evidence type="ECO:0000313" key="17">
    <source>
        <dbReference type="EMBL" id="KPL81608.1"/>
    </source>
</evidence>
<evidence type="ECO:0000256" key="12">
    <source>
        <dbReference type="ARBA" id="ARBA00030857"/>
    </source>
</evidence>
<evidence type="ECO:0000256" key="9">
    <source>
        <dbReference type="ARBA" id="ARBA00022898"/>
    </source>
</evidence>
<organism evidence="17 18">
    <name type="scientific">Herpetosiphon geysericola</name>
    <dbReference type="NCBI Taxonomy" id="70996"/>
    <lineage>
        <taxon>Bacteria</taxon>
        <taxon>Bacillati</taxon>
        <taxon>Chloroflexota</taxon>
        <taxon>Chloroflexia</taxon>
        <taxon>Herpetosiphonales</taxon>
        <taxon>Herpetosiphonaceae</taxon>
        <taxon>Herpetosiphon</taxon>
    </lineage>
</organism>
<evidence type="ECO:0000256" key="6">
    <source>
        <dbReference type="ARBA" id="ARBA00012912"/>
    </source>
</evidence>